<comment type="caution">
    <text evidence="1">The sequence shown here is derived from an EMBL/GenBank/DDBJ whole genome shotgun (WGS) entry which is preliminary data.</text>
</comment>
<organism evidence="1 2">
    <name type="scientific">Melastoma candidum</name>
    <dbReference type="NCBI Taxonomy" id="119954"/>
    <lineage>
        <taxon>Eukaryota</taxon>
        <taxon>Viridiplantae</taxon>
        <taxon>Streptophyta</taxon>
        <taxon>Embryophyta</taxon>
        <taxon>Tracheophyta</taxon>
        <taxon>Spermatophyta</taxon>
        <taxon>Magnoliopsida</taxon>
        <taxon>eudicotyledons</taxon>
        <taxon>Gunneridae</taxon>
        <taxon>Pentapetalae</taxon>
        <taxon>rosids</taxon>
        <taxon>malvids</taxon>
        <taxon>Myrtales</taxon>
        <taxon>Melastomataceae</taxon>
        <taxon>Melastomatoideae</taxon>
        <taxon>Melastomateae</taxon>
        <taxon>Melastoma</taxon>
    </lineage>
</organism>
<dbReference type="EMBL" id="CM042891">
    <property type="protein sequence ID" value="KAI4304784.1"/>
    <property type="molecule type" value="Genomic_DNA"/>
</dbReference>
<gene>
    <name evidence="1" type="ORF">MLD38_040254</name>
</gene>
<keyword evidence="2" id="KW-1185">Reference proteome</keyword>
<proteinExistence type="predicted"/>
<evidence type="ECO:0000313" key="2">
    <source>
        <dbReference type="Proteomes" id="UP001057402"/>
    </source>
</evidence>
<name>A0ACB9L622_9MYRT</name>
<sequence length="87" mass="9365">MVRSLDKCDAARVSWHSSPLGQLHFSARGAFGDALGALRRFLGKADVTAEDMGREVGQKRSLLKERGSSTDDVANATLFSQARIQGS</sequence>
<protein>
    <submittedName>
        <fullName evidence="1">Uncharacterized protein</fullName>
    </submittedName>
</protein>
<evidence type="ECO:0000313" key="1">
    <source>
        <dbReference type="EMBL" id="KAI4304784.1"/>
    </source>
</evidence>
<accession>A0ACB9L622</accession>
<dbReference type="Proteomes" id="UP001057402">
    <property type="component" value="Chromosome 12"/>
</dbReference>
<reference evidence="2" key="1">
    <citation type="journal article" date="2023" name="Front. Plant Sci.">
        <title>Chromosomal-level genome assembly of Melastoma candidum provides insights into trichome evolution.</title>
        <authorList>
            <person name="Zhong Y."/>
            <person name="Wu W."/>
            <person name="Sun C."/>
            <person name="Zou P."/>
            <person name="Liu Y."/>
            <person name="Dai S."/>
            <person name="Zhou R."/>
        </authorList>
    </citation>
    <scope>NUCLEOTIDE SEQUENCE [LARGE SCALE GENOMIC DNA]</scope>
</reference>